<organism evidence="2 3">
    <name type="scientific">Bodo saltans</name>
    <name type="common">Flagellated protozoan</name>
    <dbReference type="NCBI Taxonomy" id="75058"/>
    <lineage>
        <taxon>Eukaryota</taxon>
        <taxon>Discoba</taxon>
        <taxon>Euglenozoa</taxon>
        <taxon>Kinetoplastea</taxon>
        <taxon>Metakinetoplastina</taxon>
        <taxon>Eubodonida</taxon>
        <taxon>Bodonidae</taxon>
        <taxon>Bodo</taxon>
    </lineage>
</organism>
<gene>
    <name evidence="2" type="ORF">BSAL_72125</name>
</gene>
<proteinExistence type="predicted"/>
<dbReference type="VEuPathDB" id="TriTrypDB:BSAL_72125"/>
<name>A0A0S4IWE6_BODSA</name>
<protein>
    <submittedName>
        <fullName evidence="2">Uncharacterized protein</fullName>
    </submittedName>
</protein>
<evidence type="ECO:0000313" key="2">
    <source>
        <dbReference type="EMBL" id="CUG06248.1"/>
    </source>
</evidence>
<dbReference type="Proteomes" id="UP000051952">
    <property type="component" value="Unassembled WGS sequence"/>
</dbReference>
<sequence>MQSTSNDIDQNQTVEQPSSRPESADGGADAGDVEAVLLKRFVTETIKHLGPLVFAQLHHHHASVSSPPVENLGNGEHKLSIPIPTVLSNEVSAAATPGTPPPLKIPPVSNGPLSDTLSVTVATPQLSPRSDLLACPTILSVQTMCW</sequence>
<keyword evidence="3" id="KW-1185">Reference proteome</keyword>
<evidence type="ECO:0000313" key="3">
    <source>
        <dbReference type="Proteomes" id="UP000051952"/>
    </source>
</evidence>
<dbReference type="EMBL" id="CYKH01000569">
    <property type="protein sequence ID" value="CUG06248.1"/>
    <property type="molecule type" value="Genomic_DNA"/>
</dbReference>
<feature type="compositionally biased region" description="Polar residues" evidence="1">
    <location>
        <begin position="1"/>
        <end position="21"/>
    </location>
</feature>
<reference evidence="3" key="1">
    <citation type="submission" date="2015-09" db="EMBL/GenBank/DDBJ databases">
        <authorList>
            <consortium name="Pathogen Informatics"/>
        </authorList>
    </citation>
    <scope>NUCLEOTIDE SEQUENCE [LARGE SCALE GENOMIC DNA]</scope>
    <source>
        <strain evidence="3">Lake Konstanz</strain>
    </source>
</reference>
<evidence type="ECO:0000256" key="1">
    <source>
        <dbReference type="SAM" id="MobiDB-lite"/>
    </source>
</evidence>
<feature type="region of interest" description="Disordered" evidence="1">
    <location>
        <begin position="1"/>
        <end position="29"/>
    </location>
</feature>
<accession>A0A0S4IWE6</accession>
<dbReference type="AlphaFoldDB" id="A0A0S4IWE6"/>